<dbReference type="InterPro" id="IPR037522">
    <property type="entry name" value="HD_GYP_dom"/>
</dbReference>
<dbReference type="InterPro" id="IPR003607">
    <property type="entry name" value="HD/PDEase_dom"/>
</dbReference>
<dbReference type="Proteomes" id="UP000469523">
    <property type="component" value="Unassembled WGS sequence"/>
</dbReference>
<evidence type="ECO:0000313" key="5">
    <source>
        <dbReference type="EMBL" id="MSU00134.1"/>
    </source>
</evidence>
<proteinExistence type="predicted"/>
<protein>
    <submittedName>
        <fullName evidence="5">DUF3369 domain-containing protein</fullName>
    </submittedName>
</protein>
<evidence type="ECO:0000259" key="3">
    <source>
        <dbReference type="PROSITE" id="PS50110"/>
    </source>
</evidence>
<dbReference type="PROSITE" id="PS50110">
    <property type="entry name" value="RESPONSE_REGULATORY"/>
    <property type="match status" value="1"/>
</dbReference>
<accession>A0A6N7XUB4</accession>
<feature type="domain" description="Response regulatory" evidence="3">
    <location>
        <begin position="16"/>
        <end position="140"/>
    </location>
</feature>
<dbReference type="InterPro" id="IPR052020">
    <property type="entry name" value="Cyclic_di-GMP/3'3'-cGAMP_PDE"/>
</dbReference>
<sequence length="515" mass="59048">MDGTVQYYNEQSNKWNILIVDNDNFIHQIIKEMNKDFTFEGRTVNFHSAYNTKEAIEVLEDNRDIVLVLLEAFLEKEDSSLDLVKYIREDIKNEDIRILLMTEKNINGLEGNIIFDYDINGYEKKSELLSKKTSAVILSSIRSFRDISRIKSNRKSMERIVSSISNLYEKDAIGDFLISSLCHLSALINQCKGMGKENCNINSFAAAREGTSNIFRIIDGKGKYKDCINKTIRESVSATDLMKINKIYNEGEHELFDNVYIARYKSTSGSEAILLVENQSKDNYIDIELLDIFYKSVSATFDNLCLNLEIEETQKEILYTLGEVTEARSEETGSHVKRVSKYCQILAEEYGLSPRDIMLLTHASPIHDIGKVAIPDNILLKPGKLTGEEFNIIKSHTTIGYNLLRNSKREILKAAAIVAHEHHERYDGKGYPRGLVGEEIHIFGRITAIADVFDALDSSRVYKKAWVMNDILNYFIEEKGKHFDPKLVDILFENLDRFLEIREKYSDITEQSSEL</sequence>
<dbReference type="GO" id="GO:0009214">
    <property type="term" value="P:cyclic nucleotide catabolic process"/>
    <property type="evidence" value="ECO:0007669"/>
    <property type="project" value="UniProtKB-ARBA"/>
</dbReference>
<comment type="caution">
    <text evidence="2">Lacks conserved residue(s) required for the propagation of feature annotation.</text>
</comment>
<dbReference type="SUPFAM" id="SSF52172">
    <property type="entry name" value="CheY-like"/>
    <property type="match status" value="1"/>
</dbReference>
<dbReference type="InterPro" id="IPR021800">
    <property type="entry name" value="DUF3369"/>
</dbReference>
<dbReference type="PANTHER" id="PTHR45228:SF9">
    <property type="entry name" value="3'3'-CGAMP-SPECIFIC PHOSPHODIESTERASE 2"/>
    <property type="match status" value="1"/>
</dbReference>
<evidence type="ECO:0000256" key="2">
    <source>
        <dbReference type="PROSITE-ProRule" id="PRU00169"/>
    </source>
</evidence>
<evidence type="ECO:0000256" key="1">
    <source>
        <dbReference type="ARBA" id="ARBA00022801"/>
    </source>
</evidence>
<dbReference type="RefSeq" id="WP_154438388.1">
    <property type="nucleotide sequence ID" value="NZ_VUNQ01000002.1"/>
</dbReference>
<evidence type="ECO:0000313" key="6">
    <source>
        <dbReference type="Proteomes" id="UP000469523"/>
    </source>
</evidence>
<keyword evidence="6" id="KW-1185">Reference proteome</keyword>
<reference evidence="5 6" key="1">
    <citation type="submission" date="2019-09" db="EMBL/GenBank/DDBJ databases">
        <title>In-depth cultivation of the pig gut microbiome towards novel bacterial diversity and tailored functional studies.</title>
        <authorList>
            <person name="Wylensek D."/>
            <person name="Hitch T.C.A."/>
            <person name="Clavel T."/>
        </authorList>
    </citation>
    <scope>NUCLEOTIDE SEQUENCE [LARGE SCALE GENOMIC DNA]</scope>
    <source>
        <strain evidence="5 6">WCA3-693-APC-4?</strain>
    </source>
</reference>
<feature type="domain" description="HD-GYP" evidence="4">
    <location>
        <begin position="310"/>
        <end position="507"/>
    </location>
</feature>
<dbReference type="GO" id="GO:0004112">
    <property type="term" value="F:cyclic-nucleotide phosphodiesterase activity"/>
    <property type="evidence" value="ECO:0007669"/>
    <property type="project" value="UniProtKB-ARBA"/>
</dbReference>
<dbReference type="SMART" id="SM00471">
    <property type="entry name" value="HDc"/>
    <property type="match status" value="1"/>
</dbReference>
<dbReference type="GO" id="GO:0000160">
    <property type="term" value="P:phosphorelay signal transduction system"/>
    <property type="evidence" value="ECO:0007669"/>
    <property type="project" value="InterPro"/>
</dbReference>
<dbReference type="CDD" id="cd00077">
    <property type="entry name" value="HDc"/>
    <property type="match status" value="1"/>
</dbReference>
<dbReference type="Gene3D" id="1.10.3210.10">
    <property type="entry name" value="Hypothetical protein af1432"/>
    <property type="match status" value="1"/>
</dbReference>
<dbReference type="PROSITE" id="PS51832">
    <property type="entry name" value="HD_GYP"/>
    <property type="match status" value="1"/>
</dbReference>
<dbReference type="FunFam" id="1.10.3210.10:FF:000018">
    <property type="entry name" value="Two-component system response regulator"/>
    <property type="match status" value="1"/>
</dbReference>
<dbReference type="SUPFAM" id="SSF109604">
    <property type="entry name" value="HD-domain/PDEase-like"/>
    <property type="match status" value="1"/>
</dbReference>
<comment type="caution">
    <text evidence="5">The sequence shown here is derived from an EMBL/GenBank/DDBJ whole genome shotgun (WGS) entry which is preliminary data.</text>
</comment>
<keyword evidence="1" id="KW-0378">Hydrolase</keyword>
<evidence type="ECO:0000259" key="4">
    <source>
        <dbReference type="PROSITE" id="PS51832"/>
    </source>
</evidence>
<organism evidence="5 6">
    <name type="scientific">Tissierella pigra</name>
    <dbReference type="NCBI Taxonomy" id="2607614"/>
    <lineage>
        <taxon>Bacteria</taxon>
        <taxon>Bacillati</taxon>
        <taxon>Bacillota</taxon>
        <taxon>Tissierellia</taxon>
        <taxon>Tissierellales</taxon>
        <taxon>Tissierellaceae</taxon>
        <taxon>Tissierella</taxon>
    </lineage>
</organism>
<gene>
    <name evidence="5" type="ORF">FYJ83_01460</name>
</gene>
<dbReference type="Gene3D" id="3.40.50.2300">
    <property type="match status" value="1"/>
</dbReference>
<dbReference type="InterPro" id="IPR001789">
    <property type="entry name" value="Sig_transdc_resp-reg_receiver"/>
</dbReference>
<dbReference type="PANTHER" id="PTHR45228">
    <property type="entry name" value="CYCLIC DI-GMP PHOSPHODIESTERASE TM_0186-RELATED"/>
    <property type="match status" value="1"/>
</dbReference>
<dbReference type="AlphaFoldDB" id="A0A6N7XUB4"/>
<dbReference type="EMBL" id="VUNQ01000002">
    <property type="protein sequence ID" value="MSU00134.1"/>
    <property type="molecule type" value="Genomic_DNA"/>
</dbReference>
<dbReference type="Pfam" id="PF13487">
    <property type="entry name" value="HD_5"/>
    <property type="match status" value="1"/>
</dbReference>
<name>A0A6N7XUB4_9FIRM</name>
<dbReference type="InterPro" id="IPR011006">
    <property type="entry name" value="CheY-like_superfamily"/>
</dbReference>
<dbReference type="Pfam" id="PF11849">
    <property type="entry name" value="DUF3369"/>
    <property type="match status" value="1"/>
</dbReference>